<feature type="non-terminal residue" evidence="1">
    <location>
        <position position="1"/>
    </location>
</feature>
<dbReference type="Proteomes" id="UP000531151">
    <property type="component" value="Unassembled WGS sequence"/>
</dbReference>
<dbReference type="SMART" id="SM00028">
    <property type="entry name" value="TPR"/>
    <property type="match status" value="2"/>
</dbReference>
<dbReference type="EMBL" id="VWPV01029706">
    <property type="protein sequence ID" value="NWH66129.1"/>
    <property type="molecule type" value="Genomic_DNA"/>
</dbReference>
<proteinExistence type="predicted"/>
<sequence>MRAGERALLRPTGARGALRVCLRGFTPSPPFWEEGPDARERRWATAAEGGGRHAAALLASGATEAAARAYGRALRAAVLAGGVPPLPPEKAGAKAELHAGLALCQLRLGIPGAAAANATKALELRPGHVEARLRRARAAAAMGDLEAALEDLRGVLRAEPGHQRAREELRRVRGAARERDQRLARRLGRLFA</sequence>
<dbReference type="PANTHER" id="PTHR46512">
    <property type="entry name" value="PEPTIDYLPROLYL ISOMERASE"/>
    <property type="match status" value="1"/>
</dbReference>
<dbReference type="AlphaFoldDB" id="A0A7K4JNR7"/>
<reference evidence="1 2" key="1">
    <citation type="submission" date="2019-09" db="EMBL/GenBank/DDBJ databases">
        <title>Bird 10,000 Genomes (B10K) Project - Family phase.</title>
        <authorList>
            <person name="Zhang G."/>
        </authorList>
    </citation>
    <scope>NUCLEOTIDE SEQUENCE [LARGE SCALE GENOMIC DNA]</scope>
    <source>
        <strain evidence="1">B10K-CU-031-07</strain>
        <tissue evidence="1">Muscle</tissue>
    </source>
</reference>
<protein>
    <submittedName>
        <fullName evidence="1">FKBPL protein</fullName>
    </submittedName>
</protein>
<dbReference type="InterPro" id="IPR050754">
    <property type="entry name" value="FKBP4/5/8-like"/>
</dbReference>
<feature type="non-terminal residue" evidence="1">
    <location>
        <position position="192"/>
    </location>
</feature>
<dbReference type="InterPro" id="IPR019734">
    <property type="entry name" value="TPR_rpt"/>
</dbReference>
<dbReference type="SUPFAM" id="SSF48452">
    <property type="entry name" value="TPR-like"/>
    <property type="match status" value="1"/>
</dbReference>
<dbReference type="OrthoDB" id="433738at2759"/>
<comment type="caution">
    <text evidence="1">The sequence shown here is derived from an EMBL/GenBank/DDBJ whole genome shotgun (WGS) entry which is preliminary data.</text>
</comment>
<dbReference type="PANTHER" id="PTHR46512:SF10">
    <property type="entry name" value="FK506-BINDING PROTEIN-LIKE"/>
    <property type="match status" value="1"/>
</dbReference>
<dbReference type="InterPro" id="IPR011990">
    <property type="entry name" value="TPR-like_helical_dom_sf"/>
</dbReference>
<keyword evidence="2" id="KW-1185">Reference proteome</keyword>
<dbReference type="Gene3D" id="1.25.40.10">
    <property type="entry name" value="Tetratricopeptide repeat domain"/>
    <property type="match status" value="1"/>
</dbReference>
<evidence type="ECO:0000313" key="1">
    <source>
        <dbReference type="EMBL" id="NWH66129.1"/>
    </source>
</evidence>
<gene>
    <name evidence="1" type="primary">Fkbpl</name>
    <name evidence="1" type="ORF">GEOCAL_R14554</name>
</gene>
<name>A0A7K4JNR7_GEOCA</name>
<accession>A0A7K4JNR7</accession>
<organism evidence="1 2">
    <name type="scientific">Geococcyx californianus</name>
    <name type="common">Greater roadrunner</name>
    <name type="synonym">Saurothera californiana</name>
    <dbReference type="NCBI Taxonomy" id="8947"/>
    <lineage>
        <taxon>Eukaryota</taxon>
        <taxon>Metazoa</taxon>
        <taxon>Chordata</taxon>
        <taxon>Craniata</taxon>
        <taxon>Vertebrata</taxon>
        <taxon>Euteleostomi</taxon>
        <taxon>Archelosauria</taxon>
        <taxon>Archosauria</taxon>
        <taxon>Dinosauria</taxon>
        <taxon>Saurischia</taxon>
        <taxon>Theropoda</taxon>
        <taxon>Coelurosauria</taxon>
        <taxon>Aves</taxon>
        <taxon>Neognathae</taxon>
        <taxon>Neoaves</taxon>
        <taxon>Otidimorphae</taxon>
        <taxon>Cuculiformes</taxon>
        <taxon>Neomorphidae</taxon>
        <taxon>Geococcyx</taxon>
    </lineage>
</organism>
<evidence type="ECO:0000313" key="2">
    <source>
        <dbReference type="Proteomes" id="UP000531151"/>
    </source>
</evidence>